<keyword evidence="5" id="KW-0496">Mitochondrion</keyword>
<feature type="binding site" evidence="5">
    <location>
        <position position="118"/>
    </location>
    <ligand>
        <name>S-adenosyl-L-methionine</name>
        <dbReference type="ChEBI" id="CHEBI:59789"/>
    </ligand>
</feature>
<dbReference type="AlphaFoldDB" id="A0A1V8TQC5"/>
<comment type="similarity">
    <text evidence="5">Belongs to the class I-like SAM-binding methyltransferase superfamily. UbiG/COQ3 family.</text>
</comment>
<dbReference type="HAMAP" id="MF_00472">
    <property type="entry name" value="UbiG"/>
    <property type="match status" value="1"/>
</dbReference>
<comment type="pathway">
    <text evidence="5">Cofactor biosynthesis; ubiquinone biosynthesis.</text>
</comment>
<gene>
    <name evidence="5" type="primary">COQ3</name>
    <name evidence="6" type="ORF">B0A48_01676</name>
</gene>
<keyword evidence="5" id="KW-0479">Metal-binding</keyword>
<evidence type="ECO:0000313" key="7">
    <source>
        <dbReference type="Proteomes" id="UP000192596"/>
    </source>
</evidence>
<dbReference type="InterPro" id="IPR010233">
    <property type="entry name" value="UbiG_MeTrfase"/>
</dbReference>
<proteinExistence type="inferred from homology"/>
<dbReference type="EC" id="2.1.1.114" evidence="5"/>
<evidence type="ECO:0000256" key="2">
    <source>
        <dbReference type="ARBA" id="ARBA00022679"/>
    </source>
</evidence>
<feature type="binding site" evidence="5">
    <location>
        <position position="197"/>
    </location>
    <ligand>
        <name>Mg(2+)</name>
        <dbReference type="ChEBI" id="CHEBI:18420"/>
    </ligand>
</feature>
<dbReference type="PANTHER" id="PTHR43464:SF19">
    <property type="entry name" value="UBIQUINONE BIOSYNTHESIS O-METHYLTRANSFERASE, MITOCHONDRIAL"/>
    <property type="match status" value="1"/>
</dbReference>
<protein>
    <recommendedName>
        <fullName evidence="5">Ubiquinone biosynthesis O-methyltransferase, mitochondrial</fullName>
    </recommendedName>
    <alternativeName>
        <fullName evidence="5">3-demethylubiquinol 3-O-methyltransferase</fullName>
        <ecNumber evidence="5">2.1.1.64</ecNumber>
    </alternativeName>
    <alternativeName>
        <fullName evidence="5">3-demethylubiquinone 3-O-methyltransferase</fullName>
        <ecNumber evidence="5">2.1.1.-</ecNumber>
    </alternativeName>
    <alternativeName>
        <fullName evidence="5">Polyprenyldihydroxybenzoate methyltransferase</fullName>
        <ecNumber evidence="5">2.1.1.114</ecNumber>
    </alternativeName>
</protein>
<keyword evidence="5" id="KW-0472">Membrane</keyword>
<comment type="caution">
    <text evidence="6">The sequence shown here is derived from an EMBL/GenBank/DDBJ whole genome shotgun (WGS) entry which is preliminary data.</text>
</comment>
<comment type="catalytic activity">
    <reaction evidence="5">
        <text>a 3-demethylubiquinol + S-adenosyl-L-methionine = a ubiquinol + S-adenosyl-L-homocysteine + H(+)</text>
        <dbReference type="Rhea" id="RHEA:44380"/>
        <dbReference type="Rhea" id="RHEA-COMP:9566"/>
        <dbReference type="Rhea" id="RHEA-COMP:10914"/>
        <dbReference type="ChEBI" id="CHEBI:15378"/>
        <dbReference type="ChEBI" id="CHEBI:17976"/>
        <dbReference type="ChEBI" id="CHEBI:57856"/>
        <dbReference type="ChEBI" id="CHEBI:59789"/>
        <dbReference type="ChEBI" id="CHEBI:84422"/>
        <dbReference type="EC" id="2.1.1.64"/>
    </reaction>
</comment>
<accession>A0A1V8TQC5</accession>
<sequence>MPHSSPSSLLALPASIRSLIVAQSRLQSATPRLATAATRLGHVQTTRSYATESTTAPQSSVNATEVSHFNTLASEWWDPHGSSRLLHLMNPLRHQFINRCLATHGGEHTTQRKYLDIGCGGGIFAESAARLASTKSVIAVDPTPEVISVAKQHQRVDPLLLEPGRLTYRNHSIEELPLPTSPSEGFDIVSLFEVIEHIQQPSPFLSNILQHIKPGGWLIGSTIARTSVSWFTTKFMAEEVLRMVPRGTHEWSQYIQPTEMRSWAKKEAELDADGIGWQVMGVVYVPGLGWKEVKGSEEWGNYFFGVRKSAAH</sequence>
<evidence type="ECO:0000256" key="4">
    <source>
        <dbReference type="ARBA" id="ARBA00022691"/>
    </source>
</evidence>
<dbReference type="NCBIfam" id="TIGR01983">
    <property type="entry name" value="UbiG"/>
    <property type="match status" value="1"/>
</dbReference>
<feature type="binding site" evidence="5">
    <location>
        <position position="196"/>
    </location>
    <ligand>
        <name>Mg(2+)</name>
        <dbReference type="ChEBI" id="CHEBI:18420"/>
    </ligand>
</feature>
<dbReference type="UniPathway" id="UPA00232"/>
<keyword evidence="5" id="KW-0460">Magnesium</keyword>
<evidence type="ECO:0000256" key="3">
    <source>
        <dbReference type="ARBA" id="ARBA00022688"/>
    </source>
</evidence>
<dbReference type="EC" id="2.1.1.-" evidence="5"/>
<name>A0A1V8TQC5_9PEZI</name>
<feature type="binding site" evidence="5">
    <location>
        <position position="193"/>
    </location>
    <ligand>
        <name>Mg(2+)</name>
        <dbReference type="ChEBI" id="CHEBI:18420"/>
    </ligand>
</feature>
<dbReference type="Proteomes" id="UP000192596">
    <property type="component" value="Unassembled WGS sequence"/>
</dbReference>
<dbReference type="Gene3D" id="3.40.50.150">
    <property type="entry name" value="Vaccinia Virus protein VP39"/>
    <property type="match status" value="1"/>
</dbReference>
<dbReference type="InterPro" id="IPR029063">
    <property type="entry name" value="SAM-dependent_MTases_sf"/>
</dbReference>
<comment type="cofactor">
    <cofactor evidence="5">
        <name>Mg(2+)</name>
        <dbReference type="ChEBI" id="CHEBI:18420"/>
    </cofactor>
</comment>
<dbReference type="EC" id="2.1.1.64" evidence="5"/>
<feature type="binding site" evidence="5">
    <location>
        <position position="93"/>
    </location>
    <ligand>
        <name>S-adenosyl-L-methionine</name>
        <dbReference type="ChEBI" id="CHEBI:59789"/>
    </ligand>
</feature>
<dbReference type="InParanoid" id="A0A1V8TQC5"/>
<organism evidence="6 7">
    <name type="scientific">Cryoendolithus antarcticus</name>
    <dbReference type="NCBI Taxonomy" id="1507870"/>
    <lineage>
        <taxon>Eukaryota</taxon>
        <taxon>Fungi</taxon>
        <taxon>Dikarya</taxon>
        <taxon>Ascomycota</taxon>
        <taxon>Pezizomycotina</taxon>
        <taxon>Dothideomycetes</taxon>
        <taxon>Dothideomycetidae</taxon>
        <taxon>Cladosporiales</taxon>
        <taxon>Cladosporiaceae</taxon>
        <taxon>Cryoendolithus</taxon>
    </lineage>
</organism>
<keyword evidence="2 5" id="KW-0808">Transferase</keyword>
<evidence type="ECO:0000256" key="5">
    <source>
        <dbReference type="HAMAP-Rule" id="MF_03190"/>
    </source>
</evidence>
<dbReference type="STRING" id="1507870.A0A1V8TQC5"/>
<dbReference type="GO" id="GO:0031314">
    <property type="term" value="C:extrinsic component of mitochondrial inner membrane"/>
    <property type="evidence" value="ECO:0007669"/>
    <property type="project" value="UniProtKB-UniRule"/>
</dbReference>
<dbReference type="GO" id="GO:0046872">
    <property type="term" value="F:metal ion binding"/>
    <property type="evidence" value="ECO:0007669"/>
    <property type="project" value="UniProtKB-KW"/>
</dbReference>
<comment type="subcellular location">
    <subcellularLocation>
        <location evidence="5">Mitochondrion inner membrane</location>
        <topology evidence="5">Peripheral membrane protein</topology>
        <orientation evidence="5">Matrix side</orientation>
    </subcellularLocation>
</comment>
<dbReference type="SUPFAM" id="SSF53335">
    <property type="entry name" value="S-adenosyl-L-methionine-dependent methyltransferases"/>
    <property type="match status" value="1"/>
</dbReference>
<comment type="catalytic activity">
    <reaction evidence="5">
        <text>a 3,4-dihydroxy-5-(all-trans-polyprenyl)benzoate + S-adenosyl-L-methionine = a 4-hydroxy-3-methoxy-5-(all-trans-polyprenyl)benzoate + S-adenosyl-L-homocysteine + H(+)</text>
        <dbReference type="Rhea" id="RHEA:44452"/>
        <dbReference type="Rhea" id="RHEA-COMP:10930"/>
        <dbReference type="Rhea" id="RHEA-COMP:10931"/>
        <dbReference type="ChEBI" id="CHEBI:15378"/>
        <dbReference type="ChEBI" id="CHEBI:57856"/>
        <dbReference type="ChEBI" id="CHEBI:59789"/>
        <dbReference type="ChEBI" id="CHEBI:64694"/>
        <dbReference type="ChEBI" id="CHEBI:84443"/>
        <dbReference type="EC" id="2.1.1.114"/>
    </reaction>
</comment>
<feature type="binding site" evidence="5">
    <location>
        <position position="192"/>
    </location>
    <ligand>
        <name>S-adenosyl-L-methionine</name>
        <dbReference type="ChEBI" id="CHEBI:59789"/>
    </ligand>
</feature>
<dbReference type="GO" id="GO:0120537">
    <property type="term" value="F:3-demethylubiquinone 3-O-methyltransferase activity"/>
    <property type="evidence" value="ECO:0007669"/>
    <property type="project" value="RHEA"/>
</dbReference>
<evidence type="ECO:0000313" key="6">
    <source>
        <dbReference type="EMBL" id="OQO13448.1"/>
    </source>
</evidence>
<keyword evidence="5" id="KW-0999">Mitochondrion inner membrane</keyword>
<dbReference type="EMBL" id="NAJO01000003">
    <property type="protein sequence ID" value="OQO13448.1"/>
    <property type="molecule type" value="Genomic_DNA"/>
</dbReference>
<reference evidence="7" key="1">
    <citation type="submission" date="2017-03" db="EMBL/GenBank/DDBJ databases">
        <title>Genomes of endolithic fungi from Antarctica.</title>
        <authorList>
            <person name="Coleine C."/>
            <person name="Masonjones S."/>
            <person name="Stajich J.E."/>
        </authorList>
    </citation>
    <scope>NUCLEOTIDE SEQUENCE [LARGE SCALE GENOMIC DNA]</scope>
    <source>
        <strain evidence="7">CCFEE 5527</strain>
    </source>
</reference>
<comment type="function">
    <text evidence="5">O-methyltransferase required for two non-consecutive steps during ubiquinone biosynthesis. Catalyzes the 2 O-methylation of 3,4-dihydroxy-5-(all-trans-polyprenyl)benzoic acid into 4-hydroxy-3-methoxy-5-(all-trans-polyprenyl)benzoic acid. Also catalyzes the last step of ubiquinone biosynthesis by mediating methylation of 3-demethylubiquinone into ubiquinone. Also able to mediate the methylation of 3-demethylubiquinol into ubiquinol.</text>
</comment>
<feature type="binding site" evidence="5">
    <location>
        <position position="141"/>
    </location>
    <ligand>
        <name>S-adenosyl-L-methionine</name>
        <dbReference type="ChEBI" id="CHEBI:59789"/>
    </ligand>
</feature>
<dbReference type="GO" id="GO:0061542">
    <property type="term" value="F:3-demethylubiquinol 3-O-methyltransferase activity"/>
    <property type="evidence" value="ECO:0007669"/>
    <property type="project" value="UniProtKB-UniRule"/>
</dbReference>
<keyword evidence="3 5" id="KW-0831">Ubiquinone biosynthesis</keyword>
<keyword evidence="7" id="KW-1185">Reference proteome</keyword>
<keyword evidence="4 5" id="KW-0949">S-adenosyl-L-methionine</keyword>
<dbReference type="PANTHER" id="PTHR43464">
    <property type="entry name" value="METHYLTRANSFERASE"/>
    <property type="match status" value="1"/>
</dbReference>
<dbReference type="OrthoDB" id="3265906at2759"/>
<dbReference type="GO" id="GO:0032259">
    <property type="term" value="P:methylation"/>
    <property type="evidence" value="ECO:0007669"/>
    <property type="project" value="UniProtKB-KW"/>
</dbReference>
<dbReference type="Pfam" id="PF13489">
    <property type="entry name" value="Methyltransf_23"/>
    <property type="match status" value="1"/>
</dbReference>
<comment type="subunit">
    <text evidence="5">Component of a multi-subunit COQ enzyme complex, composed of at least COQ3, COQ4, COQ5, COQ6, COQ7 and COQ9.</text>
</comment>
<dbReference type="FunCoup" id="A0A1V8TQC5">
    <property type="interactions" value="622"/>
</dbReference>
<dbReference type="CDD" id="cd02440">
    <property type="entry name" value="AdoMet_MTases"/>
    <property type="match status" value="1"/>
</dbReference>
<comment type="catalytic activity">
    <reaction evidence="5">
        <text>a 3-demethylubiquinone + S-adenosyl-L-methionine = a ubiquinone + S-adenosyl-L-homocysteine</text>
        <dbReference type="Rhea" id="RHEA:81215"/>
        <dbReference type="Rhea" id="RHEA-COMP:9565"/>
        <dbReference type="Rhea" id="RHEA-COMP:19654"/>
        <dbReference type="ChEBI" id="CHEBI:16389"/>
        <dbReference type="ChEBI" id="CHEBI:57856"/>
        <dbReference type="ChEBI" id="CHEBI:59789"/>
        <dbReference type="ChEBI" id="CHEBI:231825"/>
    </reaction>
</comment>
<evidence type="ECO:0000256" key="1">
    <source>
        <dbReference type="ARBA" id="ARBA00022603"/>
    </source>
</evidence>
<keyword evidence="1 5" id="KW-0489">Methyltransferase</keyword>
<dbReference type="GO" id="GO:0010420">
    <property type="term" value="F:polyprenyldihydroxybenzoate methyltransferase activity"/>
    <property type="evidence" value="ECO:0007669"/>
    <property type="project" value="UniProtKB-UniRule"/>
</dbReference>